<name>A0A557SV28_9ARCH</name>
<evidence type="ECO:0000313" key="2">
    <source>
        <dbReference type="Proteomes" id="UP000315289"/>
    </source>
</evidence>
<gene>
    <name evidence="1" type="ORF">NARC_70038</name>
</gene>
<comment type="caution">
    <text evidence="1">The sequence shown here is derived from an EMBL/GenBank/DDBJ whole genome shotgun (WGS) entry which is preliminary data.</text>
</comment>
<organism evidence="1 2">
    <name type="scientific">Candidatus Nitrosocosmicus arcticus</name>
    <dbReference type="NCBI Taxonomy" id="2035267"/>
    <lineage>
        <taxon>Archaea</taxon>
        <taxon>Nitrososphaerota</taxon>
        <taxon>Nitrososphaeria</taxon>
        <taxon>Nitrososphaerales</taxon>
        <taxon>Nitrososphaeraceae</taxon>
        <taxon>Candidatus Nitrosocosmicus</taxon>
    </lineage>
</organism>
<proteinExistence type="predicted"/>
<sequence length="49" mass="5740">MKILSDVTLQTVKYRQIKKELTVPYLQKQNLCIEFNLGLIIYVQVLVSN</sequence>
<evidence type="ECO:0000313" key="1">
    <source>
        <dbReference type="EMBL" id="TVP40460.1"/>
    </source>
</evidence>
<accession>A0A557SV28</accession>
<dbReference type="Proteomes" id="UP000315289">
    <property type="component" value="Unassembled WGS sequence"/>
</dbReference>
<reference evidence="1 2" key="1">
    <citation type="journal article" date="2019" name="Front. Microbiol.">
        <title>Ammonia Oxidation by the Arctic Terrestrial Thaumarchaeote Candidatus Nitrosocosmicus arcticus Is Stimulated by Increasing Temperatures.</title>
        <authorList>
            <person name="Alves R.J.E."/>
            <person name="Kerou M."/>
            <person name="Zappe A."/>
            <person name="Bittner R."/>
            <person name="Abby S.S."/>
            <person name="Schmidt H.A."/>
            <person name="Pfeifer K."/>
            <person name="Schleper C."/>
        </authorList>
    </citation>
    <scope>NUCLEOTIDE SEQUENCE [LARGE SCALE GENOMIC DNA]</scope>
    <source>
        <strain evidence="1 2">Kfb</strain>
    </source>
</reference>
<dbReference type="EMBL" id="VOAH01000007">
    <property type="protein sequence ID" value="TVP40460.1"/>
    <property type="molecule type" value="Genomic_DNA"/>
</dbReference>
<dbReference type="AlphaFoldDB" id="A0A557SV28"/>
<keyword evidence="2" id="KW-1185">Reference proteome</keyword>
<protein>
    <submittedName>
        <fullName evidence="1">Uncharacterized protein</fullName>
    </submittedName>
</protein>